<comment type="similarity">
    <text evidence="1">Belongs to the IST1 family.</text>
</comment>
<dbReference type="AlphaFoldDB" id="A0ABC8TLT6"/>
<evidence type="ECO:0000313" key="4">
    <source>
        <dbReference type="Proteomes" id="UP001642360"/>
    </source>
</evidence>
<gene>
    <name evidence="3" type="ORF">ILEXP_LOCUS37639</name>
</gene>
<feature type="non-terminal residue" evidence="3">
    <location>
        <position position="1"/>
    </location>
</feature>
<reference evidence="3 4" key="1">
    <citation type="submission" date="2024-02" db="EMBL/GenBank/DDBJ databases">
        <authorList>
            <person name="Vignale AGUSTIN F."/>
            <person name="Sosa J E."/>
            <person name="Modenutti C."/>
        </authorList>
    </citation>
    <scope>NUCLEOTIDE SEQUENCE [LARGE SCALE GENOMIC DNA]</scope>
</reference>
<feature type="region of interest" description="Disordered" evidence="2">
    <location>
        <begin position="368"/>
        <end position="505"/>
    </location>
</feature>
<evidence type="ECO:0000256" key="2">
    <source>
        <dbReference type="SAM" id="MobiDB-lite"/>
    </source>
</evidence>
<feature type="compositionally biased region" description="Basic and acidic residues" evidence="2">
    <location>
        <begin position="519"/>
        <end position="546"/>
    </location>
</feature>
<dbReference type="Gene3D" id="1.20.1260.60">
    <property type="entry name" value="Vacuolar protein sorting-associated protein Ist1"/>
    <property type="match status" value="1"/>
</dbReference>
<dbReference type="InterPro" id="IPR042277">
    <property type="entry name" value="IST1-like"/>
</dbReference>
<feature type="compositionally biased region" description="Basic and acidic residues" evidence="2">
    <location>
        <begin position="455"/>
        <end position="464"/>
    </location>
</feature>
<dbReference type="Pfam" id="PF03398">
    <property type="entry name" value="Ist1"/>
    <property type="match status" value="1"/>
</dbReference>
<feature type="region of interest" description="Disordered" evidence="2">
    <location>
        <begin position="519"/>
        <end position="558"/>
    </location>
</feature>
<name>A0ABC8TLT6_9AQUA</name>
<evidence type="ECO:0000256" key="1">
    <source>
        <dbReference type="ARBA" id="ARBA00005536"/>
    </source>
</evidence>
<dbReference type="InterPro" id="IPR005061">
    <property type="entry name" value="Ist1"/>
</dbReference>
<dbReference type="EMBL" id="CAUOFW020005056">
    <property type="protein sequence ID" value="CAK9168298.1"/>
    <property type="molecule type" value="Genomic_DNA"/>
</dbReference>
<feature type="compositionally biased region" description="Acidic residues" evidence="2">
    <location>
        <begin position="439"/>
        <end position="449"/>
    </location>
</feature>
<keyword evidence="4" id="KW-1185">Reference proteome</keyword>
<feature type="compositionally biased region" description="Basic and acidic residues" evidence="2">
    <location>
        <begin position="376"/>
        <end position="386"/>
    </location>
</feature>
<dbReference type="PANTHER" id="PTHR12161">
    <property type="entry name" value="IST1 FAMILY MEMBER"/>
    <property type="match status" value="1"/>
</dbReference>
<dbReference type="PANTHER" id="PTHR12161:SF65">
    <property type="entry name" value="IST1-LIKE PROTEIN"/>
    <property type="match status" value="1"/>
</dbReference>
<sequence length="558" mass="64039">NLTWSLDGQFQLPRPHISPGCLAATPKISETKHSPLQHSITALHSPLKSEQSVLQFCTNMGKKLNALLGRHSKNSKLKNLANLAISRVDNMKKQHHVRRTQARSDVIQLLDLDHHDHALLRVEHVIKEQNMFDAFVMIEKYCYLLMEGVVQLENRKSPDHEFKEVIPTLIFAASRCGGFPELQQIREIFTSRFGKEFAACAVELKNNCGVNPKMIQKLSTRQESLESRLKMLKQIAWNRGITLHLEDDTPVITKEKDIYQKHQQLESMEDATLNPPEVGIIAQEISEEITEDEKISDLMKALKEYRDVAAPAQDTFAWDEDSDDHSSFDHQEFDSYFSSKSELHSNKDACSEDFNDFKKGSGFDKIYPVGSFSSDSEGKEMSENKNRRLHRELKQSNLKAGPDMTLDASDLDSDEDTSSAKEMHSHPQSHYEPSREEIVSDESDDETDQNQDNKPWLKQDDMNSHNKPGLPIIEFPNTRPYNAFAEDTFSDDKGHTHHCQSRKWTPLKSQADAMIYPTKRSDLENTRQLNAEKHLHARHPDRERKPVSVRTKRQGHRQ</sequence>
<protein>
    <recommendedName>
        <fullName evidence="5">IST1-like protein</fullName>
    </recommendedName>
</protein>
<accession>A0ABC8TLT6</accession>
<dbReference type="FunFam" id="1.20.1260.60:FF:000002">
    <property type="entry name" value="Vacuolar protein sorting-associated protein IST1"/>
    <property type="match status" value="1"/>
</dbReference>
<organism evidence="3 4">
    <name type="scientific">Ilex paraguariensis</name>
    <name type="common">yerba mate</name>
    <dbReference type="NCBI Taxonomy" id="185542"/>
    <lineage>
        <taxon>Eukaryota</taxon>
        <taxon>Viridiplantae</taxon>
        <taxon>Streptophyta</taxon>
        <taxon>Embryophyta</taxon>
        <taxon>Tracheophyta</taxon>
        <taxon>Spermatophyta</taxon>
        <taxon>Magnoliopsida</taxon>
        <taxon>eudicotyledons</taxon>
        <taxon>Gunneridae</taxon>
        <taxon>Pentapetalae</taxon>
        <taxon>asterids</taxon>
        <taxon>campanulids</taxon>
        <taxon>Aquifoliales</taxon>
        <taxon>Aquifoliaceae</taxon>
        <taxon>Ilex</taxon>
    </lineage>
</organism>
<dbReference type="Proteomes" id="UP001642360">
    <property type="component" value="Unassembled WGS sequence"/>
</dbReference>
<evidence type="ECO:0000313" key="3">
    <source>
        <dbReference type="EMBL" id="CAK9168298.1"/>
    </source>
</evidence>
<evidence type="ECO:0008006" key="5">
    <source>
        <dbReference type="Google" id="ProtNLM"/>
    </source>
</evidence>
<proteinExistence type="inferred from homology"/>
<comment type="caution">
    <text evidence="3">The sequence shown here is derived from an EMBL/GenBank/DDBJ whole genome shotgun (WGS) entry which is preliminary data.</text>
</comment>